<evidence type="ECO:0000256" key="11">
    <source>
        <dbReference type="ARBA" id="ARBA00038905"/>
    </source>
</evidence>
<dbReference type="GO" id="GO:0044715">
    <property type="term" value="F:8-oxo-dGDP phosphatase activity"/>
    <property type="evidence" value="ECO:0007669"/>
    <property type="project" value="TreeGrafter"/>
</dbReference>
<dbReference type="SUPFAM" id="SSF55811">
    <property type="entry name" value="Nudix"/>
    <property type="match status" value="1"/>
</dbReference>
<dbReference type="eggNOG" id="COG1051">
    <property type="taxonomic scope" value="Bacteria"/>
</dbReference>
<evidence type="ECO:0000256" key="4">
    <source>
        <dbReference type="ARBA" id="ARBA00022705"/>
    </source>
</evidence>
<keyword evidence="9" id="KW-0234">DNA repair</keyword>
<dbReference type="KEGG" id="sgy:Sgly_2920"/>
<dbReference type="Pfam" id="PF00293">
    <property type="entry name" value="NUDIX"/>
    <property type="match status" value="1"/>
</dbReference>
<dbReference type="InterPro" id="IPR020476">
    <property type="entry name" value="Nudix_hydrolase"/>
</dbReference>
<dbReference type="PROSITE" id="PS51462">
    <property type="entry name" value="NUDIX"/>
    <property type="match status" value="1"/>
</dbReference>
<dbReference type="Gene3D" id="3.90.79.10">
    <property type="entry name" value="Nucleoside Triphosphate Pyrophosphohydrolase"/>
    <property type="match status" value="1"/>
</dbReference>
<keyword evidence="3" id="KW-0515">Mutator protein</keyword>
<name>F0SZ71_SYNGF</name>
<evidence type="ECO:0000256" key="3">
    <source>
        <dbReference type="ARBA" id="ARBA00022457"/>
    </source>
</evidence>
<dbReference type="InterPro" id="IPR000086">
    <property type="entry name" value="NUDIX_hydrolase_dom"/>
</dbReference>
<dbReference type="AlphaFoldDB" id="F0SZ71"/>
<evidence type="ECO:0000256" key="7">
    <source>
        <dbReference type="ARBA" id="ARBA00022801"/>
    </source>
</evidence>
<organism evidence="13 14">
    <name type="scientific">Syntrophobotulus glycolicus (strain DSM 8271 / FlGlyR)</name>
    <dbReference type="NCBI Taxonomy" id="645991"/>
    <lineage>
        <taxon>Bacteria</taxon>
        <taxon>Bacillati</taxon>
        <taxon>Bacillota</taxon>
        <taxon>Clostridia</taxon>
        <taxon>Eubacteriales</taxon>
        <taxon>Desulfitobacteriaceae</taxon>
        <taxon>Syntrophobotulus</taxon>
    </lineage>
</organism>
<dbReference type="STRING" id="645991.Sgly_2920"/>
<dbReference type="InterPro" id="IPR047127">
    <property type="entry name" value="MutT-like"/>
</dbReference>
<keyword evidence="5" id="KW-0479">Metal-binding</keyword>
<keyword evidence="14" id="KW-1185">Reference proteome</keyword>
<sequence length="131" mass="15180">MLYVAAAIIRQNNKILICQRASAGTLPLLWEFPGGKLEPGETMEECIRRECREELDIDLSVMGVFAKTRHFKGSKGIEITFFDSKIISGDLRKKVHHDLKWVQPEELDNYRFCPADEEVVRRLRQNCEERG</sequence>
<proteinExistence type="inferred from homology"/>
<dbReference type="InterPro" id="IPR015797">
    <property type="entry name" value="NUDIX_hydrolase-like_dom_sf"/>
</dbReference>
<evidence type="ECO:0000256" key="9">
    <source>
        <dbReference type="ARBA" id="ARBA00023204"/>
    </source>
</evidence>
<evidence type="ECO:0000259" key="12">
    <source>
        <dbReference type="PROSITE" id="PS51462"/>
    </source>
</evidence>
<dbReference type="PANTHER" id="PTHR47707:SF1">
    <property type="entry name" value="NUDIX HYDROLASE FAMILY PROTEIN"/>
    <property type="match status" value="1"/>
</dbReference>
<dbReference type="Proteomes" id="UP000007488">
    <property type="component" value="Chromosome"/>
</dbReference>
<keyword evidence="8" id="KW-0460">Magnesium</keyword>
<reference evidence="14" key="2">
    <citation type="submission" date="2011-02" db="EMBL/GenBank/DDBJ databases">
        <title>The complete genome of Syntrophobotulus glycolicus DSM 8271.</title>
        <authorList>
            <person name="Lucas S."/>
            <person name="Copeland A."/>
            <person name="Lapidus A."/>
            <person name="Bruce D."/>
            <person name="Goodwin L."/>
            <person name="Pitluck S."/>
            <person name="Kyrpides N."/>
            <person name="Mavromatis K."/>
            <person name="Pagani I."/>
            <person name="Ivanova N."/>
            <person name="Mikhailova N."/>
            <person name="Chertkov O."/>
            <person name="Held B."/>
            <person name="Detter J.C."/>
            <person name="Tapia R."/>
            <person name="Han C."/>
            <person name="Land M."/>
            <person name="Hauser L."/>
            <person name="Markowitz V."/>
            <person name="Cheng J.-F."/>
            <person name="Hugenholtz P."/>
            <person name="Woyke T."/>
            <person name="Wu D."/>
            <person name="Spring S."/>
            <person name="Schroeder M."/>
            <person name="Brambilla E."/>
            <person name="Klenk H.-P."/>
            <person name="Eisen J.A."/>
        </authorList>
    </citation>
    <scope>NUCLEOTIDE SEQUENCE [LARGE SCALE GENOMIC DNA]</scope>
    <source>
        <strain evidence="14">DSM 8271 / FlGlyR</strain>
    </source>
</reference>
<dbReference type="GO" id="GO:0006260">
    <property type="term" value="P:DNA replication"/>
    <property type="evidence" value="ECO:0007669"/>
    <property type="project" value="UniProtKB-KW"/>
</dbReference>
<dbReference type="GO" id="GO:0046872">
    <property type="term" value="F:metal ion binding"/>
    <property type="evidence" value="ECO:0007669"/>
    <property type="project" value="UniProtKB-KW"/>
</dbReference>
<evidence type="ECO:0000313" key="14">
    <source>
        <dbReference type="Proteomes" id="UP000007488"/>
    </source>
</evidence>
<dbReference type="GO" id="GO:0006281">
    <property type="term" value="P:DNA repair"/>
    <property type="evidence" value="ECO:0007669"/>
    <property type="project" value="UniProtKB-KW"/>
</dbReference>
<evidence type="ECO:0000256" key="8">
    <source>
        <dbReference type="ARBA" id="ARBA00022842"/>
    </source>
</evidence>
<evidence type="ECO:0000256" key="6">
    <source>
        <dbReference type="ARBA" id="ARBA00022763"/>
    </source>
</evidence>
<dbReference type="HOGENOM" id="CLU_037162_19_3_9"/>
<comment type="cofactor">
    <cofactor evidence="1">
        <name>Mg(2+)</name>
        <dbReference type="ChEBI" id="CHEBI:18420"/>
    </cofactor>
</comment>
<dbReference type="GO" id="GO:0044716">
    <property type="term" value="F:8-oxo-GDP phosphatase activity"/>
    <property type="evidence" value="ECO:0007669"/>
    <property type="project" value="TreeGrafter"/>
</dbReference>
<evidence type="ECO:0000256" key="1">
    <source>
        <dbReference type="ARBA" id="ARBA00001946"/>
    </source>
</evidence>
<feature type="domain" description="Nudix hydrolase" evidence="12">
    <location>
        <begin position="1"/>
        <end position="125"/>
    </location>
</feature>
<keyword evidence="6" id="KW-0227">DNA damage</keyword>
<accession>F0SZ71</accession>
<dbReference type="RefSeq" id="WP_013626009.1">
    <property type="nucleotide sequence ID" value="NC_015172.1"/>
</dbReference>
<keyword evidence="4" id="KW-0235">DNA replication</keyword>
<comment type="similarity">
    <text evidence="2">Belongs to the Nudix hydrolase family.</text>
</comment>
<keyword evidence="7 13" id="KW-0378">Hydrolase</keyword>
<dbReference type="EMBL" id="CP002547">
    <property type="protein sequence ID" value="ADY57189.1"/>
    <property type="molecule type" value="Genomic_DNA"/>
</dbReference>
<dbReference type="OrthoDB" id="9810648at2"/>
<protein>
    <recommendedName>
        <fullName evidence="11">8-oxo-dGTP diphosphatase</fullName>
        <ecNumber evidence="11">3.6.1.55</ecNumber>
    </recommendedName>
</protein>
<gene>
    <name evidence="13" type="ordered locus">Sgly_2920</name>
</gene>
<reference evidence="13 14" key="1">
    <citation type="journal article" date="2011" name="Stand. Genomic Sci.">
        <title>Complete genome sequence of Syntrophobotulus glycolicus type strain (FlGlyR).</title>
        <authorList>
            <person name="Han C."/>
            <person name="Mwirichia R."/>
            <person name="Chertkov O."/>
            <person name="Held B."/>
            <person name="Lapidus A."/>
            <person name="Nolan M."/>
            <person name="Lucas S."/>
            <person name="Hammon N."/>
            <person name="Deshpande S."/>
            <person name="Cheng J.F."/>
            <person name="Tapia R."/>
            <person name="Goodwin L."/>
            <person name="Pitluck S."/>
            <person name="Huntemann M."/>
            <person name="Liolios K."/>
            <person name="Ivanova N."/>
            <person name="Pagani I."/>
            <person name="Mavromatis K."/>
            <person name="Ovchinikova G."/>
            <person name="Pati A."/>
            <person name="Chen A."/>
            <person name="Palaniappan K."/>
            <person name="Land M."/>
            <person name="Hauser L."/>
            <person name="Brambilla E.M."/>
            <person name="Rohde M."/>
            <person name="Spring S."/>
            <person name="Sikorski J."/>
            <person name="Goker M."/>
            <person name="Woyke T."/>
            <person name="Bristow J."/>
            <person name="Eisen J.A."/>
            <person name="Markowitz V."/>
            <person name="Hugenholtz P."/>
            <person name="Kyrpides N.C."/>
            <person name="Klenk H.P."/>
            <person name="Detter J.C."/>
        </authorList>
    </citation>
    <scope>NUCLEOTIDE SEQUENCE [LARGE SCALE GENOMIC DNA]</scope>
    <source>
        <strain evidence="14">DSM 8271 / FlGlyR</strain>
    </source>
</reference>
<dbReference type="EC" id="3.6.1.55" evidence="11"/>
<evidence type="ECO:0000313" key="13">
    <source>
        <dbReference type="EMBL" id="ADY57189.1"/>
    </source>
</evidence>
<evidence type="ECO:0000256" key="5">
    <source>
        <dbReference type="ARBA" id="ARBA00022723"/>
    </source>
</evidence>
<dbReference type="GO" id="GO:0008413">
    <property type="term" value="F:8-oxo-7,8-dihydroguanosine triphosphate pyrophosphatase activity"/>
    <property type="evidence" value="ECO:0007669"/>
    <property type="project" value="TreeGrafter"/>
</dbReference>
<evidence type="ECO:0000256" key="2">
    <source>
        <dbReference type="ARBA" id="ARBA00005582"/>
    </source>
</evidence>
<dbReference type="PRINTS" id="PR00502">
    <property type="entry name" value="NUDIXFAMILY"/>
</dbReference>
<dbReference type="PANTHER" id="PTHR47707">
    <property type="entry name" value="8-OXO-DGTP DIPHOSPHATASE"/>
    <property type="match status" value="1"/>
</dbReference>
<dbReference type="CDD" id="cd03425">
    <property type="entry name" value="NUDIX_MutT_NudA_like"/>
    <property type="match status" value="1"/>
</dbReference>
<evidence type="ECO:0000256" key="10">
    <source>
        <dbReference type="ARBA" id="ARBA00035861"/>
    </source>
</evidence>
<comment type="catalytic activity">
    <reaction evidence="10">
        <text>8-oxo-dGTP + H2O = 8-oxo-dGMP + diphosphate + H(+)</text>
        <dbReference type="Rhea" id="RHEA:31575"/>
        <dbReference type="ChEBI" id="CHEBI:15377"/>
        <dbReference type="ChEBI" id="CHEBI:15378"/>
        <dbReference type="ChEBI" id="CHEBI:33019"/>
        <dbReference type="ChEBI" id="CHEBI:63224"/>
        <dbReference type="ChEBI" id="CHEBI:77896"/>
        <dbReference type="EC" id="3.6.1.55"/>
    </reaction>
</comment>
<dbReference type="GO" id="GO:0035539">
    <property type="term" value="F:8-oxo-7,8-dihydrodeoxyguanosine triphosphate pyrophosphatase activity"/>
    <property type="evidence" value="ECO:0007669"/>
    <property type="project" value="UniProtKB-EC"/>
</dbReference>